<gene>
    <name evidence="2" type="ORF">LshimejAT787_0308520</name>
</gene>
<accession>A0A9P3UJ60</accession>
<feature type="region of interest" description="Disordered" evidence="1">
    <location>
        <begin position="306"/>
        <end position="337"/>
    </location>
</feature>
<evidence type="ECO:0000313" key="3">
    <source>
        <dbReference type="Proteomes" id="UP001063166"/>
    </source>
</evidence>
<name>A0A9P3UJ60_LYOSH</name>
<reference evidence="2" key="1">
    <citation type="submission" date="2022-07" db="EMBL/GenBank/DDBJ databases">
        <title>The genome of Lyophyllum shimeji provides insight into the initial evolution of ectomycorrhizal fungal genome.</title>
        <authorList>
            <person name="Kobayashi Y."/>
            <person name="Shibata T."/>
            <person name="Hirakawa H."/>
            <person name="Shigenobu S."/>
            <person name="Nishiyama T."/>
            <person name="Yamada A."/>
            <person name="Hasebe M."/>
            <person name="Kawaguchi M."/>
        </authorList>
    </citation>
    <scope>NUCLEOTIDE SEQUENCE</scope>
    <source>
        <strain evidence="2">AT787</strain>
    </source>
</reference>
<dbReference type="OrthoDB" id="3365514at2759"/>
<dbReference type="EMBL" id="BRPK01000003">
    <property type="protein sequence ID" value="GLB36564.1"/>
    <property type="molecule type" value="Genomic_DNA"/>
</dbReference>
<feature type="compositionally biased region" description="Low complexity" evidence="1">
    <location>
        <begin position="97"/>
        <end position="108"/>
    </location>
</feature>
<dbReference type="AlphaFoldDB" id="A0A9P3UJ60"/>
<feature type="region of interest" description="Disordered" evidence="1">
    <location>
        <begin position="75"/>
        <end position="150"/>
    </location>
</feature>
<keyword evidence="3" id="KW-1185">Reference proteome</keyword>
<dbReference type="Proteomes" id="UP001063166">
    <property type="component" value="Unassembled WGS sequence"/>
</dbReference>
<feature type="compositionally biased region" description="Pro residues" evidence="1">
    <location>
        <begin position="124"/>
        <end position="141"/>
    </location>
</feature>
<proteinExistence type="predicted"/>
<feature type="compositionally biased region" description="Basic and acidic residues" evidence="1">
    <location>
        <begin position="75"/>
        <end position="85"/>
    </location>
</feature>
<evidence type="ECO:0000313" key="2">
    <source>
        <dbReference type="EMBL" id="GLB36564.1"/>
    </source>
</evidence>
<comment type="caution">
    <text evidence="2">The sequence shown here is derived from an EMBL/GenBank/DDBJ whole genome shotgun (WGS) entry which is preliminary data.</text>
</comment>
<sequence>MLINYPQNAAVKTGQIYGFYADARRLGIENHAPKPPRSLTASLGREVEKYDQLVDTMESHLLRAIAALQRDLHREEQRIKSEKEAAVASRTRSKSVPLSPTSTQTPLPAVTDSVEPQDASQPVPNAPLPTPTNSPQAPPSAGPGRRPSAISISSLHRPAFPLKLDLSSTALRISPEEASMFHSGLASPVTLAPRSARAIGPNEFPPEMLAAFASSAQPIDLTMDNDGSDMEVGMENVGGSVDKPIELDLENMEIDMSMTDLFGDSADTGSNDANTTMEGLFSPIVLEPDANRNNDTANSDKIDLETLGQSGNEEDIFSSLNVPNPESKDASSVTRSAPSPASLIASFESASQLQAMDPMSSSTVSVPEAPFDIGALDLSQLTNLSPSFFGSAPETDMNFSMDMNEFMATVNEGKEDAEGNKPDGS</sequence>
<evidence type="ECO:0000256" key="1">
    <source>
        <dbReference type="SAM" id="MobiDB-lite"/>
    </source>
</evidence>
<protein>
    <submittedName>
        <fullName evidence="2">Uncharacterized protein</fullName>
    </submittedName>
</protein>
<organism evidence="2 3">
    <name type="scientific">Lyophyllum shimeji</name>
    <name type="common">Hon-shimeji</name>
    <name type="synonym">Tricholoma shimeji</name>
    <dbReference type="NCBI Taxonomy" id="47721"/>
    <lineage>
        <taxon>Eukaryota</taxon>
        <taxon>Fungi</taxon>
        <taxon>Dikarya</taxon>
        <taxon>Basidiomycota</taxon>
        <taxon>Agaricomycotina</taxon>
        <taxon>Agaricomycetes</taxon>
        <taxon>Agaricomycetidae</taxon>
        <taxon>Agaricales</taxon>
        <taxon>Tricholomatineae</taxon>
        <taxon>Lyophyllaceae</taxon>
        <taxon>Lyophyllum</taxon>
    </lineage>
</organism>
<feature type="compositionally biased region" description="Polar residues" evidence="1">
    <location>
        <begin position="318"/>
        <end position="337"/>
    </location>
</feature>